<dbReference type="Proteomes" id="UP001165186">
    <property type="component" value="Unassembled WGS sequence"/>
</dbReference>
<organism evidence="1 2">
    <name type="scientific">Neofusicoccum parvum</name>
    <dbReference type="NCBI Taxonomy" id="310453"/>
    <lineage>
        <taxon>Eukaryota</taxon>
        <taxon>Fungi</taxon>
        <taxon>Dikarya</taxon>
        <taxon>Ascomycota</taxon>
        <taxon>Pezizomycotina</taxon>
        <taxon>Dothideomycetes</taxon>
        <taxon>Dothideomycetes incertae sedis</taxon>
        <taxon>Botryosphaeriales</taxon>
        <taxon>Botryosphaeriaceae</taxon>
        <taxon>Neofusicoccum</taxon>
    </lineage>
</organism>
<gene>
    <name evidence="1" type="primary">g11054</name>
    <name evidence="1" type="ORF">NpPPO83_00011054</name>
</gene>
<sequence length="372" mass="40682">MSASAKLPVIAAVAGAGASLAAMASSSTLRAYLSRVLGVSAPGGVWRLIALVLAAVNLKNLPFMWHIRLFRGLIYQLYLQPTPFPPHALFQPIITSTRSPLAECDYNLHKSNSTYFSDLDISRTHLVTALLRHGIRQLSKSKNPAERAPGTEHVPDGSFAIALGAITCHFRREIAPYARFEIWTRLLCWDRKWLYLVSHMVRPGVAKPPSFTLQPWRRARGGGHAREMAAEEAEQLRERLKGAVFATSIAKYVVKKGRWTVPPERVLLNSGLLPGERPDGVAEANGSAVVNGAATAPGEQQQQEQPVDGSYVLPAVSTAGDGEWTWEKIEAERQRGLKLAELFAGLDGLHDEFNGGVDGALGEYADMLTPFW</sequence>
<reference evidence="1" key="1">
    <citation type="submission" date="2024-09" db="EMBL/GenBank/DDBJ databases">
        <title>Draft Genome Sequences of Neofusicoccum parvum.</title>
        <authorList>
            <person name="Ashida A."/>
            <person name="Camagna M."/>
            <person name="Tanaka A."/>
            <person name="Takemoto D."/>
        </authorList>
    </citation>
    <scope>NUCLEOTIDE SEQUENCE</scope>
    <source>
        <strain evidence="1">PPO83</strain>
    </source>
</reference>
<proteinExistence type="predicted"/>
<dbReference type="EMBL" id="BSXG01000041">
    <property type="protein sequence ID" value="GME27811.1"/>
    <property type="molecule type" value="Genomic_DNA"/>
</dbReference>
<evidence type="ECO:0000313" key="2">
    <source>
        <dbReference type="Proteomes" id="UP001165186"/>
    </source>
</evidence>
<accession>A0ACB5S609</accession>
<name>A0ACB5S609_9PEZI</name>
<keyword evidence="2" id="KW-1185">Reference proteome</keyword>
<protein>
    <submittedName>
        <fullName evidence="1">4hbt like protein</fullName>
    </submittedName>
</protein>
<comment type="caution">
    <text evidence="1">The sequence shown here is derived from an EMBL/GenBank/DDBJ whole genome shotgun (WGS) entry which is preliminary data.</text>
</comment>
<evidence type="ECO:0000313" key="1">
    <source>
        <dbReference type="EMBL" id="GME27811.1"/>
    </source>
</evidence>